<name>A0AAW4PIL9_9EURY</name>
<dbReference type="GO" id="GO:0016857">
    <property type="term" value="F:racemase and epimerase activity, acting on carbohydrates and derivatives"/>
    <property type="evidence" value="ECO:0007669"/>
    <property type="project" value="InterPro"/>
</dbReference>
<dbReference type="AlphaFoldDB" id="A0AAW4PIL9"/>
<sequence>MPETERAVYVQRLDPDQREAYVEAHDDVPEAVTDAMERGGVEEFELYVREDVAVCILECEDLDAYLDAVDGDEEVAEWERYTGQFKQSGVDADADPESGIPFMERIWHFEPDEE</sequence>
<dbReference type="SUPFAM" id="SSF54909">
    <property type="entry name" value="Dimeric alpha+beta barrel"/>
    <property type="match status" value="1"/>
</dbReference>
<evidence type="ECO:0000313" key="2">
    <source>
        <dbReference type="Proteomes" id="UP001430455"/>
    </source>
</evidence>
<comment type="caution">
    <text evidence="1">The sequence shown here is derived from an EMBL/GenBank/DDBJ whole genome shotgun (WGS) entry which is preliminary data.</text>
</comment>
<gene>
    <name evidence="1" type="ORF">EGH23_20595</name>
</gene>
<proteinExistence type="predicted"/>
<dbReference type="RefSeq" id="WP_220581871.1">
    <property type="nucleotide sequence ID" value="NZ_RKLT01000017.1"/>
</dbReference>
<dbReference type="EMBL" id="RKLT01000017">
    <property type="protein sequence ID" value="MBX0297280.1"/>
    <property type="molecule type" value="Genomic_DNA"/>
</dbReference>
<dbReference type="Gene3D" id="3.30.70.100">
    <property type="match status" value="1"/>
</dbReference>
<reference evidence="1 2" key="1">
    <citation type="submission" date="2021-06" db="EMBL/GenBank/DDBJ databases">
        <title>Halomicroarcula sp. a new haloarchaeum isolated from saline soil.</title>
        <authorList>
            <person name="Duran-Viseras A."/>
            <person name="Sanchez-Porro C."/>
            <person name="Ventosa A."/>
        </authorList>
    </citation>
    <scope>NUCLEOTIDE SEQUENCE [LARGE SCALE GENOMIC DNA]</scope>
    <source>
        <strain evidence="1 2">F27</strain>
    </source>
</reference>
<keyword evidence="2" id="KW-1185">Reference proteome</keyword>
<protein>
    <submittedName>
        <fullName evidence="1">L-rhamnose mutarotase</fullName>
    </submittedName>
</protein>
<dbReference type="InterPro" id="IPR008000">
    <property type="entry name" value="Rham/fucose_mutarotase"/>
</dbReference>
<evidence type="ECO:0000313" key="1">
    <source>
        <dbReference type="EMBL" id="MBX0297280.1"/>
    </source>
</evidence>
<dbReference type="Pfam" id="PF05336">
    <property type="entry name" value="rhaM"/>
    <property type="match status" value="1"/>
</dbReference>
<organism evidence="1 2">
    <name type="scientific">Haloarcula nitratireducens</name>
    <dbReference type="NCBI Taxonomy" id="2487749"/>
    <lineage>
        <taxon>Archaea</taxon>
        <taxon>Methanobacteriati</taxon>
        <taxon>Methanobacteriota</taxon>
        <taxon>Stenosarchaea group</taxon>
        <taxon>Halobacteria</taxon>
        <taxon>Halobacteriales</taxon>
        <taxon>Haloarculaceae</taxon>
        <taxon>Haloarcula</taxon>
    </lineage>
</organism>
<dbReference type="InterPro" id="IPR011008">
    <property type="entry name" value="Dimeric_a/b-barrel"/>
</dbReference>
<accession>A0AAW4PIL9</accession>
<dbReference type="Proteomes" id="UP001430455">
    <property type="component" value="Unassembled WGS sequence"/>
</dbReference>